<evidence type="ECO:0000313" key="2">
    <source>
        <dbReference type="Proteomes" id="UP000325395"/>
    </source>
</evidence>
<accession>A0ABQ6WZM0</accession>
<name>A0ABQ6WZM0_9EURO</name>
<dbReference type="Proteomes" id="UP000325395">
    <property type="component" value="Unassembled WGS sequence"/>
</dbReference>
<organism evidence="1 2">
    <name type="scientific">Aspergillus pseudocaelatus</name>
    <dbReference type="NCBI Taxonomy" id="1825620"/>
    <lineage>
        <taxon>Eukaryota</taxon>
        <taxon>Fungi</taxon>
        <taxon>Dikarya</taxon>
        <taxon>Ascomycota</taxon>
        <taxon>Pezizomycotina</taxon>
        <taxon>Eurotiomycetes</taxon>
        <taxon>Eurotiomycetidae</taxon>
        <taxon>Eurotiales</taxon>
        <taxon>Aspergillaceae</taxon>
        <taxon>Aspergillus</taxon>
        <taxon>Aspergillus subgen. Circumdati</taxon>
    </lineage>
</organism>
<dbReference type="InterPro" id="IPR029058">
    <property type="entry name" value="AB_hydrolase_fold"/>
</dbReference>
<dbReference type="EMBL" id="ML735694">
    <property type="protein sequence ID" value="KAE8422501.1"/>
    <property type="molecule type" value="Genomic_DNA"/>
</dbReference>
<dbReference type="Gene3D" id="3.40.50.1820">
    <property type="entry name" value="alpha/beta hydrolase"/>
    <property type="match status" value="1"/>
</dbReference>
<proteinExistence type="predicted"/>
<reference evidence="1 2" key="1">
    <citation type="submission" date="2019-04" db="EMBL/GenBank/DDBJ databases">
        <authorList>
            <consortium name="DOE Joint Genome Institute"/>
            <person name="Mondo S."/>
            <person name="Kjaerbolling I."/>
            <person name="Vesth T."/>
            <person name="Frisvad J.C."/>
            <person name="Nybo J.L."/>
            <person name="Theobald S."/>
            <person name="Kildgaard S."/>
            <person name="Isbrandt T."/>
            <person name="Kuo A."/>
            <person name="Sato A."/>
            <person name="Lyhne E.K."/>
            <person name="Kogle M.E."/>
            <person name="Wiebenga A."/>
            <person name="Kun R.S."/>
            <person name="Lubbers R.J."/>
            <person name="Makela M.R."/>
            <person name="Barry K."/>
            <person name="Chovatia M."/>
            <person name="Clum A."/>
            <person name="Daum C."/>
            <person name="Haridas S."/>
            <person name="He G."/>
            <person name="LaButti K."/>
            <person name="Lipzen A."/>
            <person name="Riley R."/>
            <person name="Salamov A."/>
            <person name="Simmons B.A."/>
            <person name="Magnuson J.K."/>
            <person name="Henrissat B."/>
            <person name="Mortensen U.H."/>
            <person name="Larsen T.O."/>
            <person name="Devries R.P."/>
            <person name="Grigoriev I.V."/>
            <person name="Machida M."/>
            <person name="Baker S.E."/>
            <person name="Andersen M.R."/>
            <person name="Cantor M.N."/>
            <person name="Hua S.X."/>
        </authorList>
    </citation>
    <scope>NUCLEOTIDE SEQUENCE [LARGE SCALE GENOMIC DNA]</scope>
    <source>
        <strain evidence="1 2">CBS 117616</strain>
    </source>
</reference>
<protein>
    <submittedName>
        <fullName evidence="1">Uncharacterized protein</fullName>
    </submittedName>
</protein>
<keyword evidence="2" id="KW-1185">Reference proteome</keyword>
<sequence length="64" mass="7093">MGHGIGSTKPAGLFPFAKGFVSAEYTARVFDYLFFAESDGTPRNLLSPSPKLQVFRDIVAWVRK</sequence>
<gene>
    <name evidence="1" type="ORF">BDV36DRAFT_245325</name>
</gene>
<evidence type="ECO:0000313" key="1">
    <source>
        <dbReference type="EMBL" id="KAE8422501.1"/>
    </source>
</evidence>